<organism evidence="1 2">
    <name type="scientific">Albula glossodonta</name>
    <name type="common">roundjaw bonefish</name>
    <dbReference type="NCBI Taxonomy" id="121402"/>
    <lineage>
        <taxon>Eukaryota</taxon>
        <taxon>Metazoa</taxon>
        <taxon>Chordata</taxon>
        <taxon>Craniata</taxon>
        <taxon>Vertebrata</taxon>
        <taxon>Euteleostomi</taxon>
        <taxon>Actinopterygii</taxon>
        <taxon>Neopterygii</taxon>
        <taxon>Teleostei</taxon>
        <taxon>Albuliformes</taxon>
        <taxon>Albulidae</taxon>
        <taxon>Albula</taxon>
    </lineage>
</organism>
<dbReference type="AlphaFoldDB" id="A0A8T2P7B1"/>
<dbReference type="Proteomes" id="UP000824540">
    <property type="component" value="Unassembled WGS sequence"/>
</dbReference>
<accession>A0A8T2P7B1</accession>
<dbReference type="EMBL" id="JAFBMS010000012">
    <property type="protein sequence ID" value="KAG9348129.1"/>
    <property type="molecule type" value="Genomic_DNA"/>
</dbReference>
<comment type="caution">
    <text evidence="1">The sequence shown here is derived from an EMBL/GenBank/DDBJ whole genome shotgun (WGS) entry which is preliminary data.</text>
</comment>
<evidence type="ECO:0000313" key="2">
    <source>
        <dbReference type="Proteomes" id="UP000824540"/>
    </source>
</evidence>
<keyword evidence="2" id="KW-1185">Reference proteome</keyword>
<gene>
    <name evidence="1" type="ORF">JZ751_004159</name>
</gene>
<reference evidence="1" key="1">
    <citation type="thesis" date="2021" institute="BYU ScholarsArchive" country="Provo, UT, USA">
        <title>Applications of and Algorithms for Genome Assembly and Genomic Analyses with an Emphasis on Marine Teleosts.</title>
        <authorList>
            <person name="Pickett B.D."/>
        </authorList>
    </citation>
    <scope>NUCLEOTIDE SEQUENCE</scope>
    <source>
        <strain evidence="1">HI-2016</strain>
    </source>
</reference>
<name>A0A8T2P7B1_9TELE</name>
<sequence length="92" mass="10155">MRALLLPGTCTAHQDQSQWHERTKSHSGNFPVLSVNAEGRINVLELGPKGVQDSPTVNIIELQSPLFEVKEDAQLLYLSLSDHDGFVIVQSC</sequence>
<protein>
    <submittedName>
        <fullName evidence="1">Uncharacterized protein</fullName>
    </submittedName>
</protein>
<evidence type="ECO:0000313" key="1">
    <source>
        <dbReference type="EMBL" id="KAG9348129.1"/>
    </source>
</evidence>
<proteinExistence type="predicted"/>